<dbReference type="Proteomes" id="UP000295361">
    <property type="component" value="Unassembled WGS sequence"/>
</dbReference>
<dbReference type="GO" id="GO:0016853">
    <property type="term" value="F:isomerase activity"/>
    <property type="evidence" value="ECO:0007669"/>
    <property type="project" value="UniProtKB-KW"/>
</dbReference>
<dbReference type="InterPro" id="IPR036237">
    <property type="entry name" value="Xyl_isomerase-like_sf"/>
</dbReference>
<evidence type="ECO:0000259" key="1">
    <source>
        <dbReference type="Pfam" id="PF01261"/>
    </source>
</evidence>
<dbReference type="EMBL" id="SNXS01000004">
    <property type="protein sequence ID" value="TDP64139.1"/>
    <property type="molecule type" value="Genomic_DNA"/>
</dbReference>
<reference evidence="2 3" key="1">
    <citation type="submission" date="2019-03" db="EMBL/GenBank/DDBJ databases">
        <title>Genomic Encyclopedia of Type Strains, Phase IV (KMG-IV): sequencing the most valuable type-strain genomes for metagenomic binning, comparative biology and taxonomic classification.</title>
        <authorList>
            <person name="Goeker M."/>
        </authorList>
    </citation>
    <scope>NUCLEOTIDE SEQUENCE [LARGE SCALE GENOMIC DNA]</scope>
    <source>
        <strain evidence="2 3">DSM 16998</strain>
    </source>
</reference>
<keyword evidence="3" id="KW-1185">Reference proteome</keyword>
<comment type="caution">
    <text evidence="2">The sequence shown here is derived from an EMBL/GenBank/DDBJ whole genome shotgun (WGS) entry which is preliminary data.</text>
</comment>
<evidence type="ECO:0000313" key="2">
    <source>
        <dbReference type="EMBL" id="TDP64139.1"/>
    </source>
</evidence>
<dbReference type="RefSeq" id="WP_133701973.1">
    <property type="nucleotide sequence ID" value="NZ_SNXS01000004.1"/>
</dbReference>
<evidence type="ECO:0000313" key="3">
    <source>
        <dbReference type="Proteomes" id="UP000295361"/>
    </source>
</evidence>
<dbReference type="OrthoDB" id="9798407at2"/>
<proteinExistence type="predicted"/>
<dbReference type="InterPro" id="IPR050312">
    <property type="entry name" value="IolE/XylAMocC-like"/>
</dbReference>
<dbReference type="Pfam" id="PF01261">
    <property type="entry name" value="AP_endonuc_2"/>
    <property type="match status" value="1"/>
</dbReference>
<keyword evidence="2" id="KW-0413">Isomerase</keyword>
<dbReference type="PANTHER" id="PTHR12110:SF41">
    <property type="entry name" value="INOSOSE DEHYDRATASE"/>
    <property type="match status" value="1"/>
</dbReference>
<gene>
    <name evidence="2" type="ORF">DES47_104428</name>
</gene>
<dbReference type="Gene3D" id="3.20.20.150">
    <property type="entry name" value="Divalent-metal-dependent TIM barrel enzymes"/>
    <property type="match status" value="1"/>
</dbReference>
<protein>
    <submittedName>
        <fullName evidence="2">Sugar phosphate isomerase/epimerase</fullName>
    </submittedName>
</protein>
<dbReference type="InParanoid" id="A0A4R6QLT8"/>
<organism evidence="2 3">
    <name type="scientific">Roseateles toxinivorans</name>
    <dbReference type="NCBI Taxonomy" id="270368"/>
    <lineage>
        <taxon>Bacteria</taxon>
        <taxon>Pseudomonadati</taxon>
        <taxon>Pseudomonadota</taxon>
        <taxon>Betaproteobacteria</taxon>
        <taxon>Burkholderiales</taxon>
        <taxon>Sphaerotilaceae</taxon>
        <taxon>Roseateles</taxon>
    </lineage>
</organism>
<sequence length="250" mass="27567">MMNRIALQLYTVRSAGGLASRLSVAREAGYAWVETEGLHGLTAADFISTMQASGLGLASMHVEMSDLAQRLPDILQALGELDCQQLVMPWLDEEERPSDSAGWAVLAAQLQAYAQDLAPQGIGLAYHNHAFEFERLDDGRTVLETIFDAAPRLSWQPDVAWVARAGQDPAAWLERYATRLQSVHVKDLAHEGSEPAEQGWATLGEGRLPWGQWLPGLATRLQTFIVEHDHPSQPARTARVGFQYLSQRLG</sequence>
<dbReference type="AlphaFoldDB" id="A0A4R6QLT8"/>
<name>A0A4R6QLT8_9BURK</name>
<dbReference type="PANTHER" id="PTHR12110">
    <property type="entry name" value="HYDROXYPYRUVATE ISOMERASE"/>
    <property type="match status" value="1"/>
</dbReference>
<feature type="domain" description="Xylose isomerase-like TIM barrel" evidence="1">
    <location>
        <begin position="25"/>
        <end position="245"/>
    </location>
</feature>
<dbReference type="InterPro" id="IPR013022">
    <property type="entry name" value="Xyl_isomerase-like_TIM-brl"/>
</dbReference>
<dbReference type="SUPFAM" id="SSF51658">
    <property type="entry name" value="Xylose isomerase-like"/>
    <property type="match status" value="1"/>
</dbReference>
<accession>A0A4R6QLT8</accession>